<dbReference type="CDD" id="cd02042">
    <property type="entry name" value="ParAB_family"/>
    <property type="match status" value="1"/>
</dbReference>
<dbReference type="PANTHER" id="PTHR13696">
    <property type="entry name" value="P-LOOP CONTAINING NUCLEOSIDE TRIPHOSPHATE HYDROLASE"/>
    <property type="match status" value="1"/>
</dbReference>
<evidence type="ECO:0000313" key="4">
    <source>
        <dbReference type="Proteomes" id="UP000059113"/>
    </source>
</evidence>
<evidence type="ECO:0000256" key="1">
    <source>
        <dbReference type="SAM" id="MobiDB-lite"/>
    </source>
</evidence>
<keyword evidence="4" id="KW-1185">Reference proteome</keyword>
<accession>A0A168M3S9</accession>
<dbReference type="SUPFAM" id="SSF52540">
    <property type="entry name" value="P-loop containing nucleoside triphosphate hydrolases"/>
    <property type="match status" value="1"/>
</dbReference>
<dbReference type="PANTHER" id="PTHR13696:SF52">
    <property type="entry name" value="PARA FAMILY PROTEIN CT_582"/>
    <property type="match status" value="1"/>
</dbReference>
<gene>
    <name evidence="3" type="ORF">CP97_14867</name>
</gene>
<name>A0A168M3S9_9SPHN</name>
<dbReference type="OrthoDB" id="9777757at2"/>
<protein>
    <submittedName>
        <fullName evidence="3">Cobyrinic acid a, c-diamide synthase</fullName>
    </submittedName>
</protein>
<evidence type="ECO:0000313" key="3">
    <source>
        <dbReference type="EMBL" id="ANC50555.1"/>
    </source>
</evidence>
<dbReference type="Proteomes" id="UP000059113">
    <property type="component" value="Plasmid"/>
</dbReference>
<dbReference type="InterPro" id="IPR025669">
    <property type="entry name" value="AAA_dom"/>
</dbReference>
<dbReference type="EMBL" id="CP015441">
    <property type="protein sequence ID" value="ANC50555.1"/>
    <property type="molecule type" value="Genomic_DNA"/>
</dbReference>
<organism evidence="3 4">
    <name type="scientific">Aurantiacibacter atlanticus</name>
    <dbReference type="NCBI Taxonomy" id="1648404"/>
    <lineage>
        <taxon>Bacteria</taxon>
        <taxon>Pseudomonadati</taxon>
        <taxon>Pseudomonadota</taxon>
        <taxon>Alphaproteobacteria</taxon>
        <taxon>Sphingomonadales</taxon>
        <taxon>Erythrobacteraceae</taxon>
        <taxon>Aurantiacibacter</taxon>
    </lineage>
</organism>
<dbReference type="InterPro" id="IPR050678">
    <property type="entry name" value="DNA_Partitioning_ATPase"/>
</dbReference>
<dbReference type="InterPro" id="IPR027417">
    <property type="entry name" value="P-loop_NTPase"/>
</dbReference>
<feature type="domain" description="AAA" evidence="2">
    <location>
        <begin position="115"/>
        <end position="274"/>
    </location>
</feature>
<dbReference type="RefSeq" id="WP_063612552.1">
    <property type="nucleotide sequence ID" value="NZ_CP015441.1"/>
</dbReference>
<dbReference type="AlphaFoldDB" id="A0A168M3S9"/>
<dbReference type="KEGG" id="ery:CP97_14867"/>
<dbReference type="Gene3D" id="3.40.50.300">
    <property type="entry name" value="P-loop containing nucleotide triphosphate hydrolases"/>
    <property type="match status" value="1"/>
</dbReference>
<keyword evidence="3" id="KW-0614">Plasmid</keyword>
<reference evidence="3 4" key="1">
    <citation type="submission" date="2016-04" db="EMBL/GenBank/DDBJ databases">
        <title>The complete genome sequence of Erythrobacter atlanticus s21-N3.</title>
        <authorList>
            <person name="Wang W."/>
            <person name="Wang L."/>
            <person name="Zhuang L."/>
            <person name="Shao Z."/>
        </authorList>
    </citation>
    <scope>NUCLEOTIDE SEQUENCE [LARGE SCALE GENOMIC DNA]</scope>
    <source>
        <strain evidence="4">s21-N3</strain>
        <plasmid evidence="4">Plasmid</plasmid>
    </source>
</reference>
<sequence length="402" mass="44406">MATKISADGLPGSSATDDLRSLHRKSLAILKRLQTHALDPETGEKAGPTFPISKAAELVDRTASAIREAERDGRLPERSRTPSGHRLPYNLTELDKMRKVFGTRPWRDPEDTPAIISVSNFKGGVGKSTIAVHLAQHFAIKGYRTLLVDCDSQASSTMMFGYRPDIDLGENDTLYGHFHDPELLGVRSIIRDTHFHGLSLIPSNLKLYNLEYEIAAHLAQTRSFDVIDLISNAIGEVVHDYDVVIMDPPPALGMVSMAVLQAANAMVIPMPPSVIDFSSTVSFVDMARTTMEQLEQLGGRARPAYNFIRVVASRVDENKSMHRELLAMMRDVFGGSLLTSIMPTSAEIDNASSRLKTVFELDRPVTSREVHMRCVKYLNAVCEEIEQEVIGSWASRAGEVMA</sequence>
<dbReference type="Pfam" id="PF13614">
    <property type="entry name" value="AAA_31"/>
    <property type="match status" value="1"/>
</dbReference>
<feature type="region of interest" description="Disordered" evidence="1">
    <location>
        <begin position="66"/>
        <end position="87"/>
    </location>
</feature>
<feature type="compositionally biased region" description="Basic and acidic residues" evidence="1">
    <location>
        <begin position="67"/>
        <end position="80"/>
    </location>
</feature>
<proteinExistence type="predicted"/>
<geneLocation type="plasmid" evidence="4"/>
<evidence type="ECO:0000259" key="2">
    <source>
        <dbReference type="Pfam" id="PF13614"/>
    </source>
</evidence>